<keyword evidence="2" id="KW-0963">Cytoplasm</keyword>
<feature type="coiled-coil region" evidence="5">
    <location>
        <begin position="1521"/>
        <end position="1548"/>
    </location>
</feature>
<evidence type="ECO:0000256" key="6">
    <source>
        <dbReference type="SAM" id="MobiDB-lite"/>
    </source>
</evidence>
<evidence type="ECO:0000256" key="3">
    <source>
        <dbReference type="ARBA" id="ARBA00022837"/>
    </source>
</evidence>
<dbReference type="CDD" id="cd00176">
    <property type="entry name" value="SPEC"/>
    <property type="match status" value="3"/>
</dbReference>
<dbReference type="GO" id="GO:0005737">
    <property type="term" value="C:cytoplasm"/>
    <property type="evidence" value="ECO:0007669"/>
    <property type="project" value="TreeGrafter"/>
</dbReference>
<sequence>LKPEIERLDSSGQRLMTRLPEQIATDLRIPRTTQEVRTEHEQLCMNLSDLMEKLGTSLGPKVRFEELLERTNAFLDPLQSTLASSDVDRARLAVAGDRLEQARELLSEARQLCDQLSAGTDDPSEHFDLATKLLKTEQLMDKLDMVFAAKLHGKADVDLTSQLQMDELCNWMTEKGKQLAAADEAIRQQTQSIYPLHSGTLVDQIKAMEAIIEEIQQKSNDIKDLKKPEVEPGFKLAIIDPMKTAMEQLRLLQRAVQDKKSQLQAAVDHPPTSLTRLNQIEAWIANRENEISQPVIPSSGSFLSDPGQFAVIEDRMDAIMREVDVQLVALYQLKVDDTDVGNERLRAQRAEAFTHRAESLSNQLRHIRDMAQNRMHQMQNVNRCLGAAQEAVQAYRSAADEAETKWISVQQDLCRSPGQGSSTYPPSIPSQDEMRRLQSELFNLLDESVPVGSVEEASVSLRMITSIQHLEAALKAIGDGDPRRSVGGLLADVVNTRKRLEAIVTSLNNDLGSAAETAESNQTVALIKQLNAISRQLRNADEVLSTYPTASPGLDPQTLRERTRGLAETTQSLAECKESLEKLRAQLQPTVSVSREPTTPSDWLVKLDKLEEETRSLENQAQTVNDNLNVRLAQSEQLAHLRENLSHAVKQARDACLSPPLSPSPGPDGVEPTPVNPDDLLRKVTEDLRVLRDLSRHLSASSTDEVGQRHLELELKAAGDAIEELQNSLRMTTGRQRDLSAARLDQVEKGVHRLKTILEEIAEDWHTQSERAAKGGEDQARQRDNYRLMYARTMTHANSVEQLDALLRLMAESPDHFESTDRLKSEKISKELDGYRAIVDQLKTDADVLIASNKVLDTESVRDRISTVCDLFDELQQDARQRVTTLQMALPLAQRMSTALHALSMRLPAAVTRLKQVEESADPIHLRRIAVDQLENEAISVLSPQGQIVHQSWDQLKRSPVCLRLAQRPIFKSTDTTEPQMISLADHIETELDTFDSFMTKISELAKQVQSTRCQSLELVAQLDTESKWLSAALRRLDPNSNASPSDLDGDAEVEEEHFAQLTGSENDLIPDDSHVLEEYPSLAVLPYKPNQLDQLHYHLGCFRQAWKKRQAEKTNTLLSTSLGLIQAAGFRPGSADGKALVGDKLSRQLVLSVDAVNKRVAQLETNLGQTEAKLEEAGPLSKAYHDDLAELINWLDATEIQLDELASPGRTETTTDGIPELNMEREWYQRTKSLVEDVDRHKALLDRVIRTSEPLMQLIAHSLVPTVQAEVKQASDRYVELSKSARVRLNRVETSLKQSDEIAEQLNAMSDLFANIADQAAHLGIPISATSLQARPAPSTAEVIAGSVETEQIADSGLPSEPVTMGRLRPMTSVLPDQLEEQLNEATALIETLNHRLPELEALTACVRAQLQPSLVAKSAQKKAEDDEATTPTDPFAADSVLRNAEKLQTDWVELRAQLASRVEKLNSAHHTSSNEFWPVVNDLQARLVQANEIARMIAAGCSPTIEPPVRRDPLDPHSYIEQRTDLDSLSEQIAQLSSKLAECRQIGNRLIELVSGSADEPEKGGFQLRRDEEQAIRNEVNYTVRDLEALHAEVSTNLECVSKQIDKQEAAAKSFKTELNDFMHWLSTQETRWDQMEPIGSDSKTVLRQLDEAAKWNEMLLDKHSDLETLNWAAGQLTTPDAEGLDSDASTSLATMPSSLQSDLAGANRRWDQLLDSSNHRRHRLQTVLLGMGEFEQAMDALINWIAQTQANVDQIPIRRGNVRGLEADLARVKLYLKLIGRYQYNLAALNRYFEEVIHNNINNHQMAVVRLQEQAKKRIEEVTTATVDGESSPALAARTSERLNQLNVMWDQLKTGARNKQSQLEEALRETFNFHAEVDRLMRRCKQLERRIPGPGVRIMGGLPDSAREQLRRFLEVYDGLVDVGAELHELRKNSAALLVSVSTTDQPSEQLTGTLDRLIDHHAQLLRRATEIKRKLEVSLTEVERFHAELAKMMQWLTTMERAVTQQKPVSRVVARLGQLILLHTDLRREINGHREALLALDRMGAQVTCNAQKQDVVLVKNLLASIHTRWEQLLSRTAERTRQLNIGFKEAHTFLNNWTALTDWLKEQLTCLEESSAHIATRPDKVAHQLAQHREFQRALGSRNIAFDAIRRYARHMRDRAPACDHAELDDMISELKHLWHEVCSKALDRQRMLEQALLSAGLYKEAIEALGDWLTRVEPQLSDHQLGIYGDMETVEQLMDVHKHFTAELKQRATWIHSVREAAQELIAKAGKQTSEVTTIQTQLQHVNTLWDRVQELAKNRSERLEEALKLAVQFQEMCRSLMDYFAGAEHVIRRLAALPTYDDIGDSPSSERKSTKSVSSSAPVTLTDAIEAHQRTHSNLMEQADRLEAALRLGNQLLTQAHPEAVPRLRQWIHTIQTRWTDLTTWSSQRGDRLRLALEEQQKRRTIQQQLLEWLANTQSKLDREPAIAVEDILDGSSVISSGVDLESQGLRDADILASHTNGDHPIAPGAATSSIGESLAPSSYRTLSLHEITEPELIERLLAEHAELEKEFEARKPDYDAVLKHSKRRQVSKLPTPVISGTAGSNKAGRGGAVPFRTGLPRSTPGRGQLRPETAIAQSENPFISSSVNELYGRWNTAERALQARRNRLQERLVYLSEVEKMKDFDFEEWRRRYVAWLNANKARVIDLFRRKDHDRDGRLTRAEFIDGILEMKFRTNRVELEVVADIFDANHDGYVDYRECLNALRAGYVAAQAAPQFSVYGAHSSSLSLNQNGPNDDEAISDEVRRQVGLCTCHNTYQICKMTTNKYRFGDSQKLRLVRILRSAVMVRVGGGWISLDEFLSKNDPCRDACQRLSSITDLAAAVGLVPSSSRRRRGRGASRAGHQQQHQHLPQRHVASTAVLNPLRSSADSSISSHHPAQPSGLSTRYLRTSGGSRLNPTLHPISGPGQDNAFYLVMPDTRANPTNHIHMPGAQDRTDRRSFPKH</sequence>
<dbReference type="Gene3D" id="3.30.920.20">
    <property type="entry name" value="Gas2-like domain"/>
    <property type="match status" value="1"/>
</dbReference>
<feature type="domain" description="EF-hand" evidence="7">
    <location>
        <begin position="2724"/>
        <end position="2759"/>
    </location>
</feature>
<dbReference type="InterPro" id="IPR043197">
    <property type="entry name" value="Plakin"/>
</dbReference>
<dbReference type="WBParaSite" id="ECPE_0000363801-mRNA-1">
    <property type="protein sequence ID" value="ECPE_0000363801-mRNA-1"/>
    <property type="gene ID" value="ECPE_0000363801"/>
</dbReference>
<dbReference type="SMART" id="SM00150">
    <property type="entry name" value="SPEC"/>
    <property type="match status" value="10"/>
</dbReference>
<dbReference type="GO" id="GO:0008017">
    <property type="term" value="F:microtubule binding"/>
    <property type="evidence" value="ECO:0007669"/>
    <property type="project" value="InterPro"/>
</dbReference>
<dbReference type="InterPro" id="IPR003108">
    <property type="entry name" value="GAR_dom"/>
</dbReference>
<keyword evidence="4" id="KW-0206">Cytoskeleton</keyword>
<dbReference type="SUPFAM" id="SSF46966">
    <property type="entry name" value="Spectrin repeat"/>
    <property type="match status" value="9"/>
</dbReference>
<dbReference type="InterPro" id="IPR036534">
    <property type="entry name" value="GAR_dom_sf"/>
</dbReference>
<dbReference type="GO" id="GO:0005886">
    <property type="term" value="C:plasma membrane"/>
    <property type="evidence" value="ECO:0007669"/>
    <property type="project" value="UniProtKB-SubCell"/>
</dbReference>
<proteinExistence type="predicted"/>
<feature type="compositionally biased region" description="Low complexity" evidence="6">
    <location>
        <begin position="2887"/>
        <end position="2898"/>
    </location>
</feature>
<feature type="compositionally biased region" description="Basic and acidic residues" evidence="6">
    <location>
        <begin position="2983"/>
        <end position="2993"/>
    </location>
</feature>
<dbReference type="GO" id="GO:0045104">
    <property type="term" value="P:intermediate filament cytoskeleton organization"/>
    <property type="evidence" value="ECO:0007669"/>
    <property type="project" value="InterPro"/>
</dbReference>
<evidence type="ECO:0000259" key="8">
    <source>
        <dbReference type="PROSITE" id="PS51460"/>
    </source>
</evidence>
<dbReference type="PANTHER" id="PTHR23169:SF23">
    <property type="entry name" value="SHORT STOP, ISOFORM H"/>
    <property type="match status" value="1"/>
</dbReference>
<dbReference type="InterPro" id="IPR002048">
    <property type="entry name" value="EF_hand_dom"/>
</dbReference>
<reference evidence="9" key="1">
    <citation type="submission" date="2016-06" db="UniProtKB">
        <authorList>
            <consortium name="WormBaseParasite"/>
        </authorList>
    </citation>
    <scope>IDENTIFICATION</scope>
</reference>
<dbReference type="Gene3D" id="1.10.238.10">
    <property type="entry name" value="EF-hand"/>
    <property type="match status" value="1"/>
</dbReference>
<dbReference type="Pfam" id="PF02187">
    <property type="entry name" value="GAS2"/>
    <property type="match status" value="1"/>
</dbReference>
<dbReference type="Gene3D" id="1.20.58.60">
    <property type="match status" value="10"/>
</dbReference>
<dbReference type="PROSITE" id="PS00018">
    <property type="entry name" value="EF_HAND_1"/>
    <property type="match status" value="1"/>
</dbReference>
<feature type="coiled-coil region" evidence="5">
    <location>
        <begin position="566"/>
        <end position="627"/>
    </location>
</feature>
<dbReference type="PROSITE" id="PS51460">
    <property type="entry name" value="GAR"/>
    <property type="match status" value="1"/>
</dbReference>
<organism evidence="9">
    <name type="scientific">Echinostoma caproni</name>
    <dbReference type="NCBI Taxonomy" id="27848"/>
    <lineage>
        <taxon>Eukaryota</taxon>
        <taxon>Metazoa</taxon>
        <taxon>Spiralia</taxon>
        <taxon>Lophotrochozoa</taxon>
        <taxon>Platyhelminthes</taxon>
        <taxon>Trematoda</taxon>
        <taxon>Digenea</taxon>
        <taxon>Plagiorchiida</taxon>
        <taxon>Echinostomata</taxon>
        <taxon>Echinostomatoidea</taxon>
        <taxon>Echinostomatidae</taxon>
        <taxon>Echinostoma</taxon>
    </lineage>
</organism>
<dbReference type="FunFam" id="1.20.58.60:FF:000001">
    <property type="entry name" value="Microtubule-actin cross-linking factor 1"/>
    <property type="match status" value="1"/>
</dbReference>
<feature type="region of interest" description="Disordered" evidence="6">
    <location>
        <begin position="2584"/>
        <end position="2618"/>
    </location>
</feature>
<dbReference type="GO" id="GO:0005509">
    <property type="term" value="F:calcium ion binding"/>
    <property type="evidence" value="ECO:0007669"/>
    <property type="project" value="InterPro"/>
</dbReference>
<comment type="subcellular location">
    <subcellularLocation>
        <location evidence="1">Cytoplasm</location>
        <location evidence="1">Cytoskeleton</location>
    </subcellularLocation>
</comment>
<keyword evidence="5" id="KW-0175">Coiled coil</keyword>
<dbReference type="InterPro" id="IPR002017">
    <property type="entry name" value="Spectrin_repeat"/>
</dbReference>
<dbReference type="GO" id="GO:0042060">
    <property type="term" value="P:wound healing"/>
    <property type="evidence" value="ECO:0007669"/>
    <property type="project" value="TreeGrafter"/>
</dbReference>
<dbReference type="InterPro" id="IPR018159">
    <property type="entry name" value="Spectrin/alpha-actinin"/>
</dbReference>
<dbReference type="SMART" id="SM00054">
    <property type="entry name" value="EFh"/>
    <property type="match status" value="2"/>
</dbReference>
<evidence type="ECO:0000256" key="4">
    <source>
        <dbReference type="ARBA" id="ARBA00023212"/>
    </source>
</evidence>
<feature type="coiled-coil region" evidence="5">
    <location>
        <begin position="205"/>
        <end position="266"/>
    </location>
</feature>
<dbReference type="SUPFAM" id="SSF47473">
    <property type="entry name" value="EF-hand"/>
    <property type="match status" value="1"/>
</dbReference>
<accession>A0A183A9K0</accession>
<feature type="region of interest" description="Disordered" evidence="6">
    <location>
        <begin position="2351"/>
        <end position="2370"/>
    </location>
</feature>
<feature type="region of interest" description="Disordered" evidence="6">
    <location>
        <begin position="650"/>
        <end position="678"/>
    </location>
</feature>
<dbReference type="PANTHER" id="PTHR23169">
    <property type="entry name" value="ENVOPLAKIN"/>
    <property type="match status" value="1"/>
</dbReference>
<dbReference type="PROSITE" id="PS50222">
    <property type="entry name" value="EF_HAND_2"/>
    <property type="match status" value="2"/>
</dbReference>
<feature type="region of interest" description="Disordered" evidence="6">
    <location>
        <begin position="2874"/>
        <end position="2993"/>
    </location>
</feature>
<name>A0A183A9K0_9TREM</name>
<dbReference type="SUPFAM" id="SSF143575">
    <property type="entry name" value="GAS2 domain-like"/>
    <property type="match status" value="1"/>
</dbReference>
<feature type="domain" description="EF-hand" evidence="7">
    <location>
        <begin position="2688"/>
        <end position="2723"/>
    </location>
</feature>
<dbReference type="GO" id="GO:0005198">
    <property type="term" value="F:structural molecule activity"/>
    <property type="evidence" value="ECO:0007669"/>
    <property type="project" value="TreeGrafter"/>
</dbReference>
<evidence type="ECO:0000259" key="7">
    <source>
        <dbReference type="PROSITE" id="PS50222"/>
    </source>
</evidence>
<evidence type="ECO:0000313" key="9">
    <source>
        <dbReference type="WBParaSite" id="ECPE_0000363801-mRNA-1"/>
    </source>
</evidence>
<dbReference type="SMART" id="SM00243">
    <property type="entry name" value="GAS2"/>
    <property type="match status" value="1"/>
</dbReference>
<feature type="coiled-coil region" evidence="5">
    <location>
        <begin position="92"/>
        <end position="119"/>
    </location>
</feature>
<evidence type="ECO:0000256" key="1">
    <source>
        <dbReference type="ARBA" id="ARBA00004245"/>
    </source>
</evidence>
<evidence type="ECO:0000256" key="5">
    <source>
        <dbReference type="SAM" id="Coils"/>
    </source>
</evidence>
<dbReference type="InterPro" id="IPR018247">
    <property type="entry name" value="EF_Hand_1_Ca_BS"/>
</dbReference>
<dbReference type="GO" id="GO:0005882">
    <property type="term" value="C:intermediate filament"/>
    <property type="evidence" value="ECO:0007669"/>
    <property type="project" value="TreeGrafter"/>
</dbReference>
<protein>
    <submittedName>
        <fullName evidence="9">MACF1</fullName>
    </submittedName>
</protein>
<keyword evidence="3" id="KW-0106">Calcium</keyword>
<dbReference type="Pfam" id="PF00435">
    <property type="entry name" value="Spectrin"/>
    <property type="match status" value="4"/>
</dbReference>
<feature type="domain" description="GAR" evidence="8">
    <location>
        <begin position="2784"/>
        <end position="2856"/>
    </location>
</feature>
<evidence type="ECO:0000256" key="2">
    <source>
        <dbReference type="ARBA" id="ARBA00022490"/>
    </source>
</evidence>
<dbReference type="InterPro" id="IPR011992">
    <property type="entry name" value="EF-hand-dom_pair"/>
</dbReference>
<feature type="compositionally biased region" description="Polar residues" evidence="6">
    <location>
        <begin position="2930"/>
        <end position="2946"/>
    </location>
</feature>